<dbReference type="AlphaFoldDB" id="X6NTD9"/>
<dbReference type="InterPro" id="IPR000719">
    <property type="entry name" value="Prot_kinase_dom"/>
</dbReference>
<feature type="binding site" evidence="6">
    <location>
        <position position="326"/>
    </location>
    <ligand>
        <name>ATP</name>
        <dbReference type="ChEBI" id="CHEBI:30616"/>
    </ligand>
</feature>
<evidence type="ECO:0000256" key="4">
    <source>
        <dbReference type="ARBA" id="ARBA00022840"/>
    </source>
</evidence>
<gene>
    <name evidence="9" type="ORF">RFI_08558</name>
</gene>
<proteinExistence type="predicted"/>
<evidence type="ECO:0000256" key="7">
    <source>
        <dbReference type="SAM" id="MobiDB-lite"/>
    </source>
</evidence>
<dbReference type="GO" id="GO:0005634">
    <property type="term" value="C:nucleus"/>
    <property type="evidence" value="ECO:0007669"/>
    <property type="project" value="TreeGrafter"/>
</dbReference>
<evidence type="ECO:0000256" key="2">
    <source>
        <dbReference type="ARBA" id="ARBA00022741"/>
    </source>
</evidence>
<dbReference type="PANTHER" id="PTHR11042">
    <property type="entry name" value="EUKARYOTIC TRANSLATION INITIATION FACTOR 2-ALPHA KINASE EIF2-ALPHA KINASE -RELATED"/>
    <property type="match status" value="1"/>
</dbReference>
<dbReference type="PROSITE" id="PS50011">
    <property type="entry name" value="PROTEIN_KINASE_DOM"/>
    <property type="match status" value="1"/>
</dbReference>
<feature type="domain" description="Protein kinase" evidence="8">
    <location>
        <begin position="297"/>
        <end position="522"/>
    </location>
</feature>
<comment type="caution">
    <text evidence="9">The sequence shown here is derived from an EMBL/GenBank/DDBJ whole genome shotgun (WGS) entry which is preliminary data.</text>
</comment>
<keyword evidence="10" id="KW-1185">Reference proteome</keyword>
<dbReference type="GO" id="GO:0017148">
    <property type="term" value="P:negative regulation of translation"/>
    <property type="evidence" value="ECO:0007669"/>
    <property type="project" value="UniProtKB-KW"/>
</dbReference>
<dbReference type="GO" id="GO:0005737">
    <property type="term" value="C:cytoplasm"/>
    <property type="evidence" value="ECO:0007669"/>
    <property type="project" value="TreeGrafter"/>
</dbReference>
<feature type="compositionally biased region" description="Polar residues" evidence="7">
    <location>
        <begin position="110"/>
        <end position="124"/>
    </location>
</feature>
<feature type="region of interest" description="Disordered" evidence="7">
    <location>
        <begin position="78"/>
        <end position="124"/>
    </location>
</feature>
<dbReference type="InterPro" id="IPR017441">
    <property type="entry name" value="Protein_kinase_ATP_BS"/>
</dbReference>
<keyword evidence="4 6" id="KW-0067">ATP-binding</keyword>
<dbReference type="SUPFAM" id="SSF56112">
    <property type="entry name" value="Protein kinase-like (PK-like)"/>
    <property type="match status" value="1"/>
</dbReference>
<evidence type="ECO:0000256" key="5">
    <source>
        <dbReference type="ARBA" id="ARBA00023193"/>
    </source>
</evidence>
<dbReference type="Proteomes" id="UP000023152">
    <property type="component" value="Unassembled WGS sequence"/>
</dbReference>
<accession>X6NTD9</accession>
<evidence type="ECO:0000313" key="9">
    <source>
        <dbReference type="EMBL" id="ETO28572.1"/>
    </source>
</evidence>
<organism evidence="9 10">
    <name type="scientific">Reticulomyxa filosa</name>
    <dbReference type="NCBI Taxonomy" id="46433"/>
    <lineage>
        <taxon>Eukaryota</taxon>
        <taxon>Sar</taxon>
        <taxon>Rhizaria</taxon>
        <taxon>Retaria</taxon>
        <taxon>Foraminifera</taxon>
        <taxon>Monothalamids</taxon>
        <taxon>Reticulomyxidae</taxon>
        <taxon>Reticulomyxa</taxon>
    </lineage>
</organism>
<dbReference type="OrthoDB" id="1405469at2759"/>
<name>X6NTD9_RETFI</name>
<dbReference type="GO" id="GO:0005524">
    <property type="term" value="F:ATP binding"/>
    <property type="evidence" value="ECO:0007669"/>
    <property type="project" value="UniProtKB-UniRule"/>
</dbReference>
<keyword evidence="3" id="KW-0418">Kinase</keyword>
<keyword evidence="1" id="KW-0808">Transferase</keyword>
<evidence type="ECO:0000256" key="3">
    <source>
        <dbReference type="ARBA" id="ARBA00022777"/>
    </source>
</evidence>
<dbReference type="Pfam" id="PF00069">
    <property type="entry name" value="Pkinase"/>
    <property type="match status" value="1"/>
</dbReference>
<evidence type="ECO:0000259" key="8">
    <source>
        <dbReference type="PROSITE" id="PS50011"/>
    </source>
</evidence>
<dbReference type="GO" id="GO:0004672">
    <property type="term" value="F:protein kinase activity"/>
    <property type="evidence" value="ECO:0007669"/>
    <property type="project" value="InterPro"/>
</dbReference>
<keyword evidence="5" id="KW-0652">Protein synthesis inhibitor</keyword>
<dbReference type="InterPro" id="IPR011009">
    <property type="entry name" value="Kinase-like_dom_sf"/>
</dbReference>
<dbReference type="InterPro" id="IPR050339">
    <property type="entry name" value="CC_SR_Kinase"/>
</dbReference>
<evidence type="ECO:0000313" key="10">
    <source>
        <dbReference type="Proteomes" id="UP000023152"/>
    </source>
</evidence>
<dbReference type="Gene3D" id="3.30.200.20">
    <property type="entry name" value="Phosphorylase Kinase, domain 1"/>
    <property type="match status" value="1"/>
</dbReference>
<dbReference type="PROSITE" id="PS00107">
    <property type="entry name" value="PROTEIN_KINASE_ATP"/>
    <property type="match status" value="1"/>
</dbReference>
<sequence length="522" mass="60813">MQTSKDALHLYITNIDDNVNHSHAHSHTYDIDNDNIHDHLENEEHYLYFNPTTIDNNNDNYDHEYVATGNDNEEVHIDHHHHHHQQQQNNEDSYEGEEHHPRGTTKRKSTFTWNESLSSHPNPSVTSVVATIRLAKNTLHRLLLMVVHLLRKWTALCSRNFTMFNHNYITLINEIVECLELERHEYLQSIIQDSSLFENVFRSVFKTYINKGDIKDPIVNDFWVQSLTFQSSHINDTPGFLSQSQPQLLQPQPQLQQQQQQQQQHIASIEVQTQTQNQSQNQMQTQQQNVSRYQTDFEELTVLGVGAFGKVTKCRHRLDGRYYAVKRIPIQQRGEELQKVLREVATLSRMQGPYILRYYSAWFESGGADKSVVDLLNFHTQTATIQKKQPTRTALSNPWMNNDDDVDQFEQQSGYFLPNVFGLERVDQLMSLSQSNANTKGQGRPLQGGKAKDDSWFDRNSSQQIHSEPELYLYLVTGYCEQTLRDAMQEQGASFLHIHIICILDFFFFNNNDKKKDIAPIR</sequence>
<reference evidence="9 10" key="1">
    <citation type="journal article" date="2013" name="Curr. Biol.">
        <title>The Genome of the Foraminiferan Reticulomyxa filosa.</title>
        <authorList>
            <person name="Glockner G."/>
            <person name="Hulsmann N."/>
            <person name="Schleicher M."/>
            <person name="Noegel A.A."/>
            <person name="Eichinger L."/>
            <person name="Gallinger C."/>
            <person name="Pawlowski J."/>
            <person name="Sierra R."/>
            <person name="Euteneuer U."/>
            <person name="Pillet L."/>
            <person name="Moustafa A."/>
            <person name="Platzer M."/>
            <person name="Groth M."/>
            <person name="Szafranski K."/>
            <person name="Schliwa M."/>
        </authorList>
    </citation>
    <scope>NUCLEOTIDE SEQUENCE [LARGE SCALE GENOMIC DNA]</scope>
</reference>
<feature type="region of interest" description="Disordered" evidence="7">
    <location>
        <begin position="435"/>
        <end position="462"/>
    </location>
</feature>
<dbReference type="EMBL" id="ASPP01006592">
    <property type="protein sequence ID" value="ETO28572.1"/>
    <property type="molecule type" value="Genomic_DNA"/>
</dbReference>
<protein>
    <recommendedName>
        <fullName evidence="8">Protein kinase domain-containing protein</fullName>
    </recommendedName>
</protein>
<keyword evidence="2 6" id="KW-0547">Nucleotide-binding</keyword>
<evidence type="ECO:0000256" key="6">
    <source>
        <dbReference type="PROSITE-ProRule" id="PRU10141"/>
    </source>
</evidence>
<evidence type="ECO:0000256" key="1">
    <source>
        <dbReference type="ARBA" id="ARBA00022679"/>
    </source>
</evidence>